<reference evidence="13 14" key="1">
    <citation type="submission" date="2020-08" db="EMBL/GenBank/DDBJ databases">
        <title>Plant Genome Project.</title>
        <authorList>
            <person name="Zhang R.-G."/>
        </authorList>
    </citation>
    <scope>NUCLEOTIDE SEQUENCE [LARGE SCALE GENOMIC DNA]</scope>
    <source>
        <tissue evidence="13">Rhizome</tissue>
    </source>
</reference>
<keyword evidence="11" id="KW-0175">Coiled coil</keyword>
<dbReference type="InterPro" id="IPR001356">
    <property type="entry name" value="HD"/>
</dbReference>
<dbReference type="InterPro" id="IPR003106">
    <property type="entry name" value="Leu_zip_homeo"/>
</dbReference>
<dbReference type="PRINTS" id="PR00031">
    <property type="entry name" value="HTHREPRESSR"/>
</dbReference>
<comment type="similarity">
    <text evidence="7 10">Belongs to the HD-ZIP homeobox family. Class I subfamily.</text>
</comment>
<dbReference type="InterPro" id="IPR009057">
    <property type="entry name" value="Homeodomain-like_sf"/>
</dbReference>
<keyword evidence="4 8" id="KW-0371">Homeobox</keyword>
<evidence type="ECO:0000256" key="10">
    <source>
        <dbReference type="RuleBase" id="RU369038"/>
    </source>
</evidence>
<evidence type="ECO:0000256" key="3">
    <source>
        <dbReference type="ARBA" id="ARBA00023125"/>
    </source>
</evidence>
<feature type="coiled-coil region" evidence="11">
    <location>
        <begin position="144"/>
        <end position="192"/>
    </location>
</feature>
<dbReference type="InterPro" id="IPR000047">
    <property type="entry name" value="HTH_motif"/>
</dbReference>
<dbReference type="GO" id="GO:0000981">
    <property type="term" value="F:DNA-binding transcription factor activity, RNA polymerase II-specific"/>
    <property type="evidence" value="ECO:0007669"/>
    <property type="project" value="UniProtKB-UniRule"/>
</dbReference>
<dbReference type="SMART" id="SM00389">
    <property type="entry name" value="HOX"/>
    <property type="match status" value="1"/>
</dbReference>
<keyword evidence="14" id="KW-1185">Reference proteome</keyword>
<dbReference type="Pfam" id="PF02183">
    <property type="entry name" value="HALZ"/>
    <property type="match status" value="1"/>
</dbReference>
<comment type="function">
    <text evidence="10">Transcription factor.</text>
</comment>
<name>A0A8J5CXA7_ZINOF</name>
<dbReference type="EMBL" id="JACMSC010000019">
    <property type="protein sequence ID" value="KAG6473618.1"/>
    <property type="molecule type" value="Genomic_DNA"/>
</dbReference>
<dbReference type="GO" id="GO:0045893">
    <property type="term" value="P:positive regulation of DNA-templated transcription"/>
    <property type="evidence" value="ECO:0007669"/>
    <property type="project" value="TreeGrafter"/>
</dbReference>
<dbReference type="Proteomes" id="UP000734854">
    <property type="component" value="Unassembled WGS sequence"/>
</dbReference>
<keyword evidence="2 10" id="KW-0805">Transcription regulation</keyword>
<proteinExistence type="inferred from homology"/>
<dbReference type="InterPro" id="IPR045224">
    <property type="entry name" value="HDZip_class_I_plant"/>
</dbReference>
<evidence type="ECO:0000259" key="12">
    <source>
        <dbReference type="PROSITE" id="PS50071"/>
    </source>
</evidence>
<feature type="domain" description="Homeobox" evidence="12">
    <location>
        <begin position="85"/>
        <end position="145"/>
    </location>
</feature>
<dbReference type="FunFam" id="1.10.10.60:FF:000144">
    <property type="entry name" value="homeobox-leucine zipper protein ATHB-6-like"/>
    <property type="match status" value="1"/>
</dbReference>
<comment type="caution">
    <text evidence="13">The sequence shown here is derived from an EMBL/GenBank/DDBJ whole genome shotgun (WGS) entry which is preliminary data.</text>
</comment>
<evidence type="ECO:0000256" key="1">
    <source>
        <dbReference type="ARBA" id="ARBA00004123"/>
    </source>
</evidence>
<dbReference type="PROSITE" id="PS50071">
    <property type="entry name" value="HOMEOBOX_2"/>
    <property type="match status" value="1"/>
</dbReference>
<evidence type="ECO:0000256" key="11">
    <source>
        <dbReference type="SAM" id="Coils"/>
    </source>
</evidence>
<organism evidence="13 14">
    <name type="scientific">Zingiber officinale</name>
    <name type="common">Ginger</name>
    <name type="synonym">Amomum zingiber</name>
    <dbReference type="NCBI Taxonomy" id="94328"/>
    <lineage>
        <taxon>Eukaryota</taxon>
        <taxon>Viridiplantae</taxon>
        <taxon>Streptophyta</taxon>
        <taxon>Embryophyta</taxon>
        <taxon>Tracheophyta</taxon>
        <taxon>Spermatophyta</taxon>
        <taxon>Magnoliopsida</taxon>
        <taxon>Liliopsida</taxon>
        <taxon>Zingiberales</taxon>
        <taxon>Zingiberaceae</taxon>
        <taxon>Zingiber</taxon>
    </lineage>
</organism>
<dbReference type="GO" id="GO:0005634">
    <property type="term" value="C:nucleus"/>
    <property type="evidence" value="ECO:0007669"/>
    <property type="project" value="UniProtKB-SubCell"/>
</dbReference>
<dbReference type="PANTHER" id="PTHR24326:SF547">
    <property type="entry name" value="HOMEOBOX-LEUCINE ZIPPER PROTEIN ATHB-6"/>
    <property type="match status" value="1"/>
</dbReference>
<dbReference type="PROSITE" id="PS00027">
    <property type="entry name" value="HOMEOBOX_1"/>
    <property type="match status" value="1"/>
</dbReference>
<evidence type="ECO:0000256" key="9">
    <source>
        <dbReference type="RuleBase" id="RU000682"/>
    </source>
</evidence>
<dbReference type="Pfam" id="PF00046">
    <property type="entry name" value="Homeodomain"/>
    <property type="match status" value="1"/>
</dbReference>
<feature type="DNA-binding region" description="Homeobox" evidence="8">
    <location>
        <begin position="87"/>
        <end position="146"/>
    </location>
</feature>
<evidence type="ECO:0000256" key="6">
    <source>
        <dbReference type="ARBA" id="ARBA00023242"/>
    </source>
</evidence>
<dbReference type="PANTHER" id="PTHR24326">
    <property type="entry name" value="HOMEOBOX-LEUCINE ZIPPER PROTEIN"/>
    <property type="match status" value="1"/>
</dbReference>
<sequence length="295" mass="33678">MKRLSSSGSFSGHEGKDVSCSGIQANIFLSFLSCYLLHSCNLNSSISCCITEEEEKEKQEERFQSLLVNGMEEAEEEELCSYGQSSLGEKKRRLSVDQVKALEKNFEVENKLDPERKVRLAQEVGLQPRQVAIWFQNRRARWKTKQLERDYAVLKARHDSLKLDYDALRREKEALEGNLKELKSGLARSATESKKKGADDDKKSVFVYRDGASDSDSSAVFNDETSPYSVVVLEQHSFMGLNSQCSSLFEIEAQDEMMNYSEVKSLYGEGQEPCSSLFSEEEAPNLPWYYSERWE</sequence>
<evidence type="ECO:0000256" key="4">
    <source>
        <dbReference type="ARBA" id="ARBA00023155"/>
    </source>
</evidence>
<keyword evidence="3 8" id="KW-0238">DNA-binding</keyword>
<evidence type="ECO:0000313" key="14">
    <source>
        <dbReference type="Proteomes" id="UP000734854"/>
    </source>
</evidence>
<dbReference type="PROSITE" id="PS51257">
    <property type="entry name" value="PROKAR_LIPOPROTEIN"/>
    <property type="match status" value="1"/>
</dbReference>
<comment type="subcellular location">
    <subcellularLocation>
        <location evidence="1 8 9">Nucleus</location>
    </subcellularLocation>
</comment>
<evidence type="ECO:0000256" key="8">
    <source>
        <dbReference type="PROSITE-ProRule" id="PRU00108"/>
    </source>
</evidence>
<dbReference type="CDD" id="cd00086">
    <property type="entry name" value="homeodomain"/>
    <property type="match status" value="1"/>
</dbReference>
<gene>
    <name evidence="13" type="ORF">ZIOFF_067535</name>
</gene>
<evidence type="ECO:0000256" key="5">
    <source>
        <dbReference type="ARBA" id="ARBA00023163"/>
    </source>
</evidence>
<dbReference type="SUPFAM" id="SSF46689">
    <property type="entry name" value="Homeodomain-like"/>
    <property type="match status" value="1"/>
</dbReference>
<keyword evidence="5 10" id="KW-0804">Transcription</keyword>
<protein>
    <recommendedName>
        <fullName evidence="10">Homeobox-leucine zipper protein</fullName>
    </recommendedName>
    <alternativeName>
        <fullName evidence="10">HD-ZIP protein</fullName>
    </alternativeName>
    <alternativeName>
        <fullName evidence="10">Homeodomain transcription factor</fullName>
    </alternativeName>
</protein>
<dbReference type="GO" id="GO:0000976">
    <property type="term" value="F:transcription cis-regulatory region binding"/>
    <property type="evidence" value="ECO:0007669"/>
    <property type="project" value="UniProtKB-ARBA"/>
</dbReference>
<evidence type="ECO:0000313" key="13">
    <source>
        <dbReference type="EMBL" id="KAG6473618.1"/>
    </source>
</evidence>
<dbReference type="Gene3D" id="1.10.10.60">
    <property type="entry name" value="Homeodomain-like"/>
    <property type="match status" value="1"/>
</dbReference>
<evidence type="ECO:0000256" key="7">
    <source>
        <dbReference type="ARBA" id="ARBA00025748"/>
    </source>
</evidence>
<dbReference type="InterPro" id="IPR017970">
    <property type="entry name" value="Homeobox_CS"/>
</dbReference>
<keyword evidence="6 8" id="KW-0539">Nucleus</keyword>
<accession>A0A8J5CXA7</accession>
<dbReference type="AlphaFoldDB" id="A0A8J5CXA7"/>
<evidence type="ECO:0000256" key="2">
    <source>
        <dbReference type="ARBA" id="ARBA00023015"/>
    </source>
</evidence>